<reference evidence="2" key="1">
    <citation type="journal article" date="2009" name="Plant Mol. Biol.">
        <title>Insights into corn genes derived from large-scale cDNA sequencing.</title>
        <authorList>
            <person name="Alexandrov N.N."/>
            <person name="Brover V.V."/>
            <person name="Freidin S."/>
            <person name="Troukhan M.E."/>
            <person name="Tatarinova T.V."/>
            <person name="Zhang H."/>
            <person name="Swaller T.J."/>
            <person name="Lu Y.P."/>
            <person name="Bouck J."/>
            <person name="Flavell R.B."/>
            <person name="Feldmann K.A."/>
        </authorList>
    </citation>
    <scope>NUCLEOTIDE SEQUENCE</scope>
</reference>
<dbReference type="AlphaFoldDB" id="B6SY21"/>
<accession>B6SY21</accession>
<evidence type="ECO:0000256" key="1">
    <source>
        <dbReference type="SAM" id="MobiDB-lite"/>
    </source>
</evidence>
<name>B6SY21_MAIZE</name>
<organism evidence="2">
    <name type="scientific">Zea mays</name>
    <name type="common">Maize</name>
    <dbReference type="NCBI Taxonomy" id="4577"/>
    <lineage>
        <taxon>Eukaryota</taxon>
        <taxon>Viridiplantae</taxon>
        <taxon>Streptophyta</taxon>
        <taxon>Embryophyta</taxon>
        <taxon>Tracheophyta</taxon>
        <taxon>Spermatophyta</taxon>
        <taxon>Magnoliopsida</taxon>
        <taxon>Liliopsida</taxon>
        <taxon>Poales</taxon>
        <taxon>Poaceae</taxon>
        <taxon>PACMAD clade</taxon>
        <taxon>Panicoideae</taxon>
        <taxon>Andropogonodae</taxon>
        <taxon>Andropogoneae</taxon>
        <taxon>Tripsacinae</taxon>
        <taxon>Zea</taxon>
    </lineage>
</organism>
<sequence length="79" mass="8658">MCSAMYALPSRSANRRFAETSGGEEAVKFCPRTSVSDGWRKLSHSGRVFSYRRTTRLEELSSTTTSPTAPSVCHSTPPS</sequence>
<proteinExistence type="evidence at transcript level"/>
<protein>
    <submittedName>
        <fullName evidence="2">Uncharacterized protein</fullName>
    </submittedName>
</protein>
<feature type="compositionally biased region" description="Polar residues" evidence="1">
    <location>
        <begin position="67"/>
        <end position="79"/>
    </location>
</feature>
<dbReference type="EMBL" id="EU957636">
    <property type="protein sequence ID" value="ACG29754.1"/>
    <property type="molecule type" value="mRNA"/>
</dbReference>
<evidence type="ECO:0000313" key="2">
    <source>
        <dbReference type="EMBL" id="ACG29754.1"/>
    </source>
</evidence>
<feature type="region of interest" description="Disordered" evidence="1">
    <location>
        <begin position="57"/>
        <end position="79"/>
    </location>
</feature>